<comment type="caution">
    <text evidence="1">The sequence shown here is derived from an EMBL/GenBank/DDBJ whole genome shotgun (WGS) entry which is preliminary data.</text>
</comment>
<gene>
    <name evidence="1" type="ORF">F5X68DRAFT_40708</name>
</gene>
<sequence length="116" mass="12186">MLVAVSVHTRLTWSAMASACASIVVAFRAGMAGMAGHTIGGAKTWETTLHHPRLDTKARGHRGPISVLSSFDIAGGQTDACGKGCRWRRGGAVVEVVLGRANRRGCDGLIDDPGRF</sequence>
<reference evidence="1" key="1">
    <citation type="journal article" date="2021" name="Nat. Commun.">
        <title>Genetic determinants of endophytism in the Arabidopsis root mycobiome.</title>
        <authorList>
            <person name="Mesny F."/>
            <person name="Miyauchi S."/>
            <person name="Thiergart T."/>
            <person name="Pickel B."/>
            <person name="Atanasova L."/>
            <person name="Karlsson M."/>
            <person name="Huettel B."/>
            <person name="Barry K.W."/>
            <person name="Haridas S."/>
            <person name="Chen C."/>
            <person name="Bauer D."/>
            <person name="Andreopoulos W."/>
            <person name="Pangilinan J."/>
            <person name="LaButti K."/>
            <person name="Riley R."/>
            <person name="Lipzen A."/>
            <person name="Clum A."/>
            <person name="Drula E."/>
            <person name="Henrissat B."/>
            <person name="Kohler A."/>
            <person name="Grigoriev I.V."/>
            <person name="Martin F.M."/>
            <person name="Hacquard S."/>
        </authorList>
    </citation>
    <scope>NUCLEOTIDE SEQUENCE</scope>
    <source>
        <strain evidence="1">MPI-SDFR-AT-0117</strain>
    </source>
</reference>
<evidence type="ECO:0000313" key="2">
    <source>
        <dbReference type="Proteomes" id="UP000770015"/>
    </source>
</evidence>
<keyword evidence="2" id="KW-1185">Reference proteome</keyword>
<accession>A0A9P8V5B4</accession>
<protein>
    <submittedName>
        <fullName evidence="1">Uncharacterized protein</fullName>
    </submittedName>
</protein>
<dbReference type="Proteomes" id="UP000770015">
    <property type="component" value="Unassembled WGS sequence"/>
</dbReference>
<proteinExistence type="predicted"/>
<organism evidence="1 2">
    <name type="scientific">Plectosphaerella plurivora</name>
    <dbReference type="NCBI Taxonomy" id="936078"/>
    <lineage>
        <taxon>Eukaryota</taxon>
        <taxon>Fungi</taxon>
        <taxon>Dikarya</taxon>
        <taxon>Ascomycota</taxon>
        <taxon>Pezizomycotina</taxon>
        <taxon>Sordariomycetes</taxon>
        <taxon>Hypocreomycetidae</taxon>
        <taxon>Glomerellales</taxon>
        <taxon>Plectosphaerellaceae</taxon>
        <taxon>Plectosphaerella</taxon>
    </lineage>
</organism>
<evidence type="ECO:0000313" key="1">
    <source>
        <dbReference type="EMBL" id="KAH6673904.1"/>
    </source>
</evidence>
<dbReference type="EMBL" id="JAGSXJ010000026">
    <property type="protein sequence ID" value="KAH6673904.1"/>
    <property type="molecule type" value="Genomic_DNA"/>
</dbReference>
<name>A0A9P8V5B4_9PEZI</name>
<dbReference type="AlphaFoldDB" id="A0A9P8V5B4"/>